<dbReference type="Pfam" id="PF12796">
    <property type="entry name" value="Ank_2"/>
    <property type="match status" value="1"/>
</dbReference>
<reference evidence="5 6" key="1">
    <citation type="submission" date="2014-02" db="EMBL/GenBank/DDBJ databases">
        <title>The Genome Sequence of Trichophyton interdigitale MR816.</title>
        <authorList>
            <consortium name="The Broad Institute Genomics Platform"/>
            <person name="Cuomo C.A."/>
            <person name="White T.C."/>
            <person name="Graser Y."/>
            <person name="Martinez-Rossi N."/>
            <person name="Heitman J."/>
            <person name="Young S.K."/>
            <person name="Zeng Q."/>
            <person name="Gargeya S."/>
            <person name="Abouelleil A."/>
            <person name="Alvarado L."/>
            <person name="Chapman S.B."/>
            <person name="Gainer-Dewar J."/>
            <person name="Goldberg J."/>
            <person name="Griggs A."/>
            <person name="Gujja S."/>
            <person name="Hansen M."/>
            <person name="Howarth C."/>
            <person name="Imamovic A."/>
            <person name="Larimer J."/>
            <person name="Martinez D."/>
            <person name="Murphy C."/>
            <person name="Pearson M.D."/>
            <person name="Persinoti G."/>
            <person name="Poon T."/>
            <person name="Priest M."/>
            <person name="Roberts A.D."/>
            <person name="Saif S."/>
            <person name="Shea T.D."/>
            <person name="Sykes S.N."/>
            <person name="Wortman J."/>
            <person name="Nusbaum C."/>
            <person name="Birren B."/>
        </authorList>
    </citation>
    <scope>NUCLEOTIDE SEQUENCE [LARGE SCALE GENOMIC DNA]</scope>
    <source>
        <strain evidence="5 6">MR816</strain>
    </source>
</reference>
<dbReference type="InterPro" id="IPR002110">
    <property type="entry name" value="Ankyrin_rpt"/>
</dbReference>
<keyword evidence="1" id="KW-0677">Repeat</keyword>
<evidence type="ECO:0000256" key="1">
    <source>
        <dbReference type="ARBA" id="ARBA00022737"/>
    </source>
</evidence>
<feature type="transmembrane region" description="Helical" evidence="4">
    <location>
        <begin position="327"/>
        <end position="347"/>
    </location>
</feature>
<organism evidence="5 6">
    <name type="scientific">Trichophyton interdigitale (strain MR816)</name>
    <dbReference type="NCBI Taxonomy" id="1215338"/>
    <lineage>
        <taxon>Eukaryota</taxon>
        <taxon>Fungi</taxon>
        <taxon>Dikarya</taxon>
        <taxon>Ascomycota</taxon>
        <taxon>Pezizomycotina</taxon>
        <taxon>Eurotiomycetes</taxon>
        <taxon>Eurotiomycetidae</taxon>
        <taxon>Onygenales</taxon>
        <taxon>Arthrodermataceae</taxon>
        <taxon>Trichophyton</taxon>
    </lineage>
</organism>
<feature type="repeat" description="ANK" evidence="3">
    <location>
        <begin position="1112"/>
        <end position="1145"/>
    </location>
</feature>
<keyword evidence="4" id="KW-1133">Transmembrane helix</keyword>
<dbReference type="PANTHER" id="PTHR24173:SF74">
    <property type="entry name" value="ANKYRIN REPEAT DOMAIN-CONTAINING PROTEIN 16"/>
    <property type="match status" value="1"/>
</dbReference>
<dbReference type="Gene3D" id="1.25.40.20">
    <property type="entry name" value="Ankyrin repeat-containing domain"/>
    <property type="match status" value="2"/>
</dbReference>
<dbReference type="HOGENOM" id="CLU_001887_0_0_1"/>
<dbReference type="OMA" id="NRTAISY"/>
<dbReference type="Pfam" id="PF00023">
    <property type="entry name" value="Ank"/>
    <property type="match status" value="2"/>
</dbReference>
<keyword evidence="2 3" id="KW-0040">ANK repeat</keyword>
<dbReference type="PROSITE" id="PS50088">
    <property type="entry name" value="ANK_REPEAT"/>
    <property type="match status" value="4"/>
</dbReference>
<evidence type="ECO:0000313" key="6">
    <source>
        <dbReference type="Proteomes" id="UP000024533"/>
    </source>
</evidence>
<keyword evidence="4" id="KW-0812">Transmembrane</keyword>
<accession>A0A059IYF0</accession>
<keyword evidence="6" id="KW-1185">Reference proteome</keyword>
<keyword evidence="4" id="KW-0472">Membrane</keyword>
<dbReference type="STRING" id="1215338.A0A059IYF0"/>
<dbReference type="SUPFAM" id="SSF48403">
    <property type="entry name" value="Ankyrin repeat"/>
    <property type="match status" value="1"/>
</dbReference>
<dbReference type="PANTHER" id="PTHR24173">
    <property type="entry name" value="ANKYRIN REPEAT CONTAINING"/>
    <property type="match status" value="1"/>
</dbReference>
<dbReference type="EMBL" id="AOKY01000859">
    <property type="protein sequence ID" value="KDB20252.1"/>
    <property type="molecule type" value="Genomic_DNA"/>
</dbReference>
<gene>
    <name evidence="5" type="ORF">H109_07790</name>
</gene>
<feature type="repeat" description="ANK" evidence="3">
    <location>
        <begin position="1046"/>
        <end position="1078"/>
    </location>
</feature>
<protein>
    <submittedName>
        <fullName evidence="5">Uncharacterized protein</fullName>
    </submittedName>
</protein>
<dbReference type="Proteomes" id="UP000024533">
    <property type="component" value="Unassembled WGS sequence"/>
</dbReference>
<evidence type="ECO:0000256" key="3">
    <source>
        <dbReference type="PROSITE-ProRule" id="PRU00023"/>
    </source>
</evidence>
<feature type="transmembrane region" description="Helical" evidence="4">
    <location>
        <begin position="238"/>
        <end position="257"/>
    </location>
</feature>
<feature type="transmembrane region" description="Helical" evidence="4">
    <location>
        <begin position="42"/>
        <end position="64"/>
    </location>
</feature>
<dbReference type="AlphaFoldDB" id="A0A059IYF0"/>
<evidence type="ECO:0000256" key="2">
    <source>
        <dbReference type="ARBA" id="ARBA00023043"/>
    </source>
</evidence>
<dbReference type="OrthoDB" id="4195095at2759"/>
<proteinExistence type="predicted"/>
<dbReference type="PROSITE" id="PS50297">
    <property type="entry name" value="ANK_REP_REGION"/>
    <property type="match status" value="2"/>
</dbReference>
<feature type="transmembrane region" description="Helical" evidence="4">
    <location>
        <begin position="197"/>
        <end position="218"/>
    </location>
</feature>
<dbReference type="SMART" id="SM00248">
    <property type="entry name" value="ANK"/>
    <property type="match status" value="5"/>
</dbReference>
<evidence type="ECO:0000313" key="5">
    <source>
        <dbReference type="EMBL" id="KDB20252.1"/>
    </source>
</evidence>
<feature type="repeat" description="ANK" evidence="3">
    <location>
        <begin position="1146"/>
        <end position="1171"/>
    </location>
</feature>
<comment type="caution">
    <text evidence="5">The sequence shown here is derived from an EMBL/GenBank/DDBJ whole genome shotgun (WGS) entry which is preliminary data.</text>
</comment>
<name>A0A059IYF0_TRIIM</name>
<feature type="repeat" description="ANK" evidence="3">
    <location>
        <begin position="1180"/>
        <end position="1206"/>
    </location>
</feature>
<sequence length="1247" mass="140129">MAGSWWDEFSNNLATDLAPLISLFGEAPTKQYLSECLTKTDIIIFSMAPLGIITTIVSAIRVCGTPSLRAFIGRAQEGAGNAEAELCSSTSREVCELYNNGGIARVFGRPKLLEIVHDRNATIEDFFRTTPDSQATAGIYLFKDYIKKDNQDWQEITRRVSDEEKEVMKDESDNDQDFAIHPNLSLNVGIKQGSKHWFTAAAIFGGLLQSSVLVWATIARYKFNDVRRDLQDNYAIPLAVIGTCLLCLGTGLCAHLIESSTMERVFERRPKSDGDGDTATSQIYWVQPGTQFVGDQAFDSFAYTHKKGEFTRYITSWKIGRNGNNGAWIWCAITSTSLGFLLQFLGLRACHSSVAVAQLGATILMSVVRSTLRASRLREEDVSLAHKPDLYKTHELDWFALNIGTELGPSHLDSEFKQKWTVISGPYHTAKIFEKRWRLPKYNPSVQGQFLKNENLAFVRMLVDHAGSCILSGFRVDVDDPTISGNEGNKPQSPEDWWDPHFKMDETWKSYAKCAPYRWRAAVQSKQSASKSLPVEACVSSFIYRARLARLTDSWEDKLVSVRSTVRILAKTIESTMQVFLTSDTDFEKGWDSAFTIFWAVHSTLEGADPTSGDIYLSLSREIDKDGQPTGKWHVDESELEAVLGLWLWSLRDMRNKSQIPLRRIISPIPDSTIDKYTTTDFYLWRENGGFKIDERKIKVNGQTGLVFGRHNIPVRDWTNLTVLEVATDTTSLQMMCAQEIYALFFSSITHSIKNLGGKTEFKKSCGLKYVNENVAKLLRAFTDSGLGSAVDAFTCVIPALIIQRKLLPVFEPYLVGRDEADTFVREKNWRDAETLLLRPLLDAEKLLSWAVPYSQQSQLGSNPEEGPVQGTEFLNHYSLLVLSLCECYRKALYYEEVEFSLGGITKILYQSSLGQQKQISLFGTNCSYTGKNSANNHDKVWFKRRSRYTLADVVHCYAKAFIRIARFQTCYNPEPFEETIMNLQKALIDRNAISKPDYLLENLLDNERIRGEYLGDTLLQEARNGNLEYTLFLLNEESSLNEGSSGGETLAMAAKQGWYPVVKSLIEYGACLEWKDKMCRDAVSYAAENGDINSLNYLLAKGALPDITDSSRRRPLFYAASYGHIDIIKRLLLDKRVDPNAKGNSGKTPLSVAAEHGHEMAVDLLLSTPAVDAAHQDDFQRTPLSLAAENGHFNIVRLLLAQEAESTNLVDSSLKTPISYAAENGHEDIVNLLISSKWRNPRLNGD</sequence>
<evidence type="ECO:0000256" key="4">
    <source>
        <dbReference type="SAM" id="Phobius"/>
    </source>
</evidence>
<dbReference type="InterPro" id="IPR036770">
    <property type="entry name" value="Ankyrin_rpt-contain_sf"/>
</dbReference>